<reference evidence="3 4" key="1">
    <citation type="journal article" date="2012" name="Science">
        <title>The Paleozoic origin of enzymatic lignin decomposition reconstructed from 31 fungal genomes.</title>
        <authorList>
            <person name="Floudas D."/>
            <person name="Binder M."/>
            <person name="Riley R."/>
            <person name="Barry K."/>
            <person name="Blanchette R.A."/>
            <person name="Henrissat B."/>
            <person name="Martinez A.T."/>
            <person name="Otillar R."/>
            <person name="Spatafora J.W."/>
            <person name="Yadav J.S."/>
            <person name="Aerts A."/>
            <person name="Benoit I."/>
            <person name="Boyd A."/>
            <person name="Carlson A."/>
            <person name="Copeland A."/>
            <person name="Coutinho P.M."/>
            <person name="de Vries R.P."/>
            <person name="Ferreira P."/>
            <person name="Findley K."/>
            <person name="Foster B."/>
            <person name="Gaskell J."/>
            <person name="Glotzer D."/>
            <person name="Gorecki P."/>
            <person name="Heitman J."/>
            <person name="Hesse C."/>
            <person name="Hori C."/>
            <person name="Igarashi K."/>
            <person name="Jurgens J.A."/>
            <person name="Kallen N."/>
            <person name="Kersten P."/>
            <person name="Kohler A."/>
            <person name="Kuees U."/>
            <person name="Kumar T.K.A."/>
            <person name="Kuo A."/>
            <person name="LaButti K."/>
            <person name="Larrondo L.F."/>
            <person name="Lindquist E."/>
            <person name="Ling A."/>
            <person name="Lombard V."/>
            <person name="Lucas S."/>
            <person name="Lundell T."/>
            <person name="Martin R."/>
            <person name="McLaughlin D.J."/>
            <person name="Morgenstern I."/>
            <person name="Morin E."/>
            <person name="Murat C."/>
            <person name="Nagy L.G."/>
            <person name="Nolan M."/>
            <person name="Ohm R.A."/>
            <person name="Patyshakuliyeva A."/>
            <person name="Rokas A."/>
            <person name="Ruiz-Duenas F.J."/>
            <person name="Sabat G."/>
            <person name="Salamov A."/>
            <person name="Samejima M."/>
            <person name="Schmutz J."/>
            <person name="Slot J.C."/>
            <person name="St John F."/>
            <person name="Stenlid J."/>
            <person name="Sun H."/>
            <person name="Sun S."/>
            <person name="Syed K."/>
            <person name="Tsang A."/>
            <person name="Wiebenga A."/>
            <person name="Young D."/>
            <person name="Pisabarro A."/>
            <person name="Eastwood D.C."/>
            <person name="Martin F."/>
            <person name="Cullen D."/>
            <person name="Grigoriev I.V."/>
            <person name="Hibbett D.S."/>
        </authorList>
    </citation>
    <scope>NUCLEOTIDE SEQUENCE [LARGE SCALE GENOMIC DNA]</scope>
    <source>
        <strain evidence="3 4">MD-104</strain>
    </source>
</reference>
<dbReference type="PANTHER" id="PTHR40465:SF1">
    <property type="entry name" value="DUF6534 DOMAIN-CONTAINING PROTEIN"/>
    <property type="match status" value="1"/>
</dbReference>
<dbReference type="OrthoDB" id="3249069at2759"/>
<feature type="transmembrane region" description="Helical" evidence="1">
    <location>
        <begin position="189"/>
        <end position="207"/>
    </location>
</feature>
<dbReference type="AlphaFoldDB" id="A0A2H3J8J3"/>
<dbReference type="OMA" id="CTHEDDD"/>
<dbReference type="PANTHER" id="PTHR40465">
    <property type="entry name" value="CHROMOSOME 1, WHOLE GENOME SHOTGUN SEQUENCE"/>
    <property type="match status" value="1"/>
</dbReference>
<evidence type="ECO:0000256" key="1">
    <source>
        <dbReference type="SAM" id="Phobius"/>
    </source>
</evidence>
<feature type="transmembrane region" description="Helical" evidence="1">
    <location>
        <begin position="146"/>
        <end position="169"/>
    </location>
</feature>
<evidence type="ECO:0000313" key="3">
    <source>
        <dbReference type="EMBL" id="PCH38572.1"/>
    </source>
</evidence>
<evidence type="ECO:0000259" key="2">
    <source>
        <dbReference type="Pfam" id="PF20152"/>
    </source>
</evidence>
<keyword evidence="1" id="KW-0812">Transmembrane</keyword>
<keyword evidence="1" id="KW-0472">Membrane</keyword>
<keyword evidence="4" id="KW-1185">Reference proteome</keyword>
<proteinExistence type="predicted"/>
<keyword evidence="1" id="KW-1133">Transmembrane helix</keyword>
<feature type="domain" description="DUF6534" evidence="2">
    <location>
        <begin position="193"/>
        <end position="280"/>
    </location>
</feature>
<accession>A0A2H3J8J3</accession>
<sequence>MSGSDINLNASMGCVLIGALFSYILYGCSFCQTLYYYHAYPQDRVFLKVIVAVLCHLRVLDTAKFGCDMGKATEAVIVIPRASYNRSQYLMSWLVQGHANVVNTNSIPRAFTTEYLLQGVITMVVQCYYIKIIWTLWAQKPIQKPLCITAIILTIAAFAGCVGTTYILVVTHKISTAVPRLFDPTLLQRIAAVGADVLITAALCYILGCQRDMQKRTRNTMSMLIRFAVQRGILTAFIQTAHVIMYSCTSRESSMLWMLTDIPCSDVYVSSLLTILNVRHQLRAGLVVCRETDITLGGFHFSRCTHEDDDTNTQRIAGSIP</sequence>
<evidence type="ECO:0000313" key="4">
    <source>
        <dbReference type="Proteomes" id="UP000218811"/>
    </source>
</evidence>
<dbReference type="Pfam" id="PF20152">
    <property type="entry name" value="DUF6534"/>
    <property type="match status" value="1"/>
</dbReference>
<dbReference type="Proteomes" id="UP000218811">
    <property type="component" value="Unassembled WGS sequence"/>
</dbReference>
<dbReference type="EMBL" id="KB467942">
    <property type="protein sequence ID" value="PCH38572.1"/>
    <property type="molecule type" value="Genomic_DNA"/>
</dbReference>
<dbReference type="InterPro" id="IPR045339">
    <property type="entry name" value="DUF6534"/>
</dbReference>
<organism evidence="3 4">
    <name type="scientific">Wolfiporia cocos (strain MD-104)</name>
    <name type="common">Brown rot fungus</name>
    <dbReference type="NCBI Taxonomy" id="742152"/>
    <lineage>
        <taxon>Eukaryota</taxon>
        <taxon>Fungi</taxon>
        <taxon>Dikarya</taxon>
        <taxon>Basidiomycota</taxon>
        <taxon>Agaricomycotina</taxon>
        <taxon>Agaricomycetes</taxon>
        <taxon>Polyporales</taxon>
        <taxon>Phaeolaceae</taxon>
        <taxon>Wolfiporia</taxon>
    </lineage>
</organism>
<gene>
    <name evidence="3" type="ORF">WOLCODRAFT_142632</name>
</gene>
<name>A0A2H3J8J3_WOLCO</name>
<feature type="transmembrane region" description="Helical" evidence="1">
    <location>
        <begin position="12"/>
        <end position="37"/>
    </location>
</feature>
<dbReference type="STRING" id="742152.A0A2H3J8J3"/>
<feature type="transmembrane region" description="Helical" evidence="1">
    <location>
        <begin position="228"/>
        <end position="246"/>
    </location>
</feature>
<protein>
    <recommendedName>
        <fullName evidence="2">DUF6534 domain-containing protein</fullName>
    </recommendedName>
</protein>